<keyword evidence="2" id="KW-1185">Reference proteome</keyword>
<name>A0A6S7HRT4_PARCT</name>
<protein>
    <submittedName>
        <fullName evidence="1">Uncharacterized protein</fullName>
    </submittedName>
</protein>
<dbReference type="PANTHER" id="PTHR31410:SF1">
    <property type="entry name" value="POST-GPI ATTACHMENT TO PROTEINS FACTOR 4"/>
    <property type="match status" value="1"/>
</dbReference>
<evidence type="ECO:0000313" key="1">
    <source>
        <dbReference type="EMBL" id="CAB4008805.1"/>
    </source>
</evidence>
<organism evidence="1 2">
    <name type="scientific">Paramuricea clavata</name>
    <name type="common">Red gorgonian</name>
    <name type="synonym">Violescent sea-whip</name>
    <dbReference type="NCBI Taxonomy" id="317549"/>
    <lineage>
        <taxon>Eukaryota</taxon>
        <taxon>Metazoa</taxon>
        <taxon>Cnidaria</taxon>
        <taxon>Anthozoa</taxon>
        <taxon>Octocorallia</taxon>
        <taxon>Malacalcyonacea</taxon>
        <taxon>Plexauridae</taxon>
        <taxon>Paramuricea</taxon>
    </lineage>
</organism>
<dbReference type="OrthoDB" id="2016523at2759"/>
<reference evidence="1" key="1">
    <citation type="submission" date="2020-04" db="EMBL/GenBank/DDBJ databases">
        <authorList>
            <person name="Alioto T."/>
            <person name="Alioto T."/>
            <person name="Gomez Garrido J."/>
        </authorList>
    </citation>
    <scope>NUCLEOTIDE SEQUENCE</scope>
    <source>
        <strain evidence="1">A484AB</strain>
    </source>
</reference>
<gene>
    <name evidence="1" type="ORF">PACLA_8A022831</name>
</gene>
<evidence type="ECO:0000313" key="2">
    <source>
        <dbReference type="Proteomes" id="UP001152795"/>
    </source>
</evidence>
<dbReference type="Proteomes" id="UP001152795">
    <property type="component" value="Unassembled WGS sequence"/>
</dbReference>
<dbReference type="GO" id="GO:0016757">
    <property type="term" value="F:glycosyltransferase activity"/>
    <property type="evidence" value="ECO:0007669"/>
    <property type="project" value="InterPro"/>
</dbReference>
<sequence length="390" mass="44988">MLYRLFITLLWFGLTFLVILPVLCHRLKYSIYYGGLRPRNITQENLKMEEENNQRLLMAHKEFRNIVTKNEIVGKPSNVTDIIITLITVSRGISDYNPYYLTQTASKLLQLLRKDVTGLDFTYGLMVCNVDSLPNAYTEAKEISNLIYTTVKYTKRLNQVINRFEKEKQDYVYCLEKSLQFQPRYVLLMEDDAYPTDRMLPVLEYSIQNVFQGKFSEFFHQQRKVAYLKLYHPERLLGFISSEIYRLFELAGAILLLVTFLIAVKKTCTSGITITRRFVILTGVYIVFLALAIGRPNLIGIRTVSPYFHSFVTAPSCCTPANLYSYNGARAVIDSVSHKVSYAGHAKDALLDEFLKESDYNAIYVEPNIFKHIGQYSSLRHGIVLDPYVV</sequence>
<dbReference type="CDD" id="cd22190">
    <property type="entry name" value="PGAP4"/>
    <property type="match status" value="1"/>
</dbReference>
<dbReference type="GO" id="GO:0006506">
    <property type="term" value="P:GPI anchor biosynthetic process"/>
    <property type="evidence" value="ECO:0007669"/>
    <property type="project" value="InterPro"/>
</dbReference>
<dbReference type="PANTHER" id="PTHR31410">
    <property type="entry name" value="TRANSMEMBRANE PROTEIN 246"/>
    <property type="match status" value="1"/>
</dbReference>
<dbReference type="GO" id="GO:0000139">
    <property type="term" value="C:Golgi membrane"/>
    <property type="evidence" value="ECO:0007669"/>
    <property type="project" value="InterPro"/>
</dbReference>
<dbReference type="EMBL" id="CACRXK020006234">
    <property type="protein sequence ID" value="CAB4008805.1"/>
    <property type="molecule type" value="Genomic_DNA"/>
</dbReference>
<proteinExistence type="predicted"/>
<comment type="caution">
    <text evidence="1">The sequence shown here is derived from an EMBL/GenBank/DDBJ whole genome shotgun (WGS) entry which is preliminary data.</text>
</comment>
<dbReference type="AlphaFoldDB" id="A0A6S7HRT4"/>
<accession>A0A6S7HRT4</accession>
<dbReference type="InterPro" id="IPR029675">
    <property type="entry name" value="PGAP4"/>
</dbReference>